<dbReference type="EMBL" id="MU277226">
    <property type="protein sequence ID" value="KAI0059499.1"/>
    <property type="molecule type" value="Genomic_DNA"/>
</dbReference>
<evidence type="ECO:0000313" key="1">
    <source>
        <dbReference type="EMBL" id="KAI0059499.1"/>
    </source>
</evidence>
<organism evidence="1 2">
    <name type="scientific">Artomyces pyxidatus</name>
    <dbReference type="NCBI Taxonomy" id="48021"/>
    <lineage>
        <taxon>Eukaryota</taxon>
        <taxon>Fungi</taxon>
        <taxon>Dikarya</taxon>
        <taxon>Basidiomycota</taxon>
        <taxon>Agaricomycotina</taxon>
        <taxon>Agaricomycetes</taxon>
        <taxon>Russulales</taxon>
        <taxon>Auriscalpiaceae</taxon>
        <taxon>Artomyces</taxon>
    </lineage>
</organism>
<comment type="caution">
    <text evidence="1">The sequence shown here is derived from an EMBL/GenBank/DDBJ whole genome shotgun (WGS) entry which is preliminary data.</text>
</comment>
<reference evidence="1" key="2">
    <citation type="journal article" date="2022" name="New Phytol.">
        <title>Evolutionary transition to the ectomycorrhizal habit in the genomes of a hyperdiverse lineage of mushroom-forming fungi.</title>
        <authorList>
            <person name="Looney B."/>
            <person name="Miyauchi S."/>
            <person name="Morin E."/>
            <person name="Drula E."/>
            <person name="Courty P.E."/>
            <person name="Kohler A."/>
            <person name="Kuo A."/>
            <person name="LaButti K."/>
            <person name="Pangilinan J."/>
            <person name="Lipzen A."/>
            <person name="Riley R."/>
            <person name="Andreopoulos W."/>
            <person name="He G."/>
            <person name="Johnson J."/>
            <person name="Nolan M."/>
            <person name="Tritt A."/>
            <person name="Barry K.W."/>
            <person name="Grigoriev I.V."/>
            <person name="Nagy L.G."/>
            <person name="Hibbett D."/>
            <person name="Henrissat B."/>
            <person name="Matheny P.B."/>
            <person name="Labbe J."/>
            <person name="Martin F.M."/>
        </authorList>
    </citation>
    <scope>NUCLEOTIDE SEQUENCE</scope>
    <source>
        <strain evidence="1">HHB10654</strain>
    </source>
</reference>
<dbReference type="Proteomes" id="UP000814140">
    <property type="component" value="Unassembled WGS sequence"/>
</dbReference>
<gene>
    <name evidence="1" type="ORF">BV25DRAFT_1133641</name>
</gene>
<reference evidence="1" key="1">
    <citation type="submission" date="2021-03" db="EMBL/GenBank/DDBJ databases">
        <authorList>
            <consortium name="DOE Joint Genome Institute"/>
            <person name="Ahrendt S."/>
            <person name="Looney B.P."/>
            <person name="Miyauchi S."/>
            <person name="Morin E."/>
            <person name="Drula E."/>
            <person name="Courty P.E."/>
            <person name="Chicoki N."/>
            <person name="Fauchery L."/>
            <person name="Kohler A."/>
            <person name="Kuo A."/>
            <person name="Labutti K."/>
            <person name="Pangilinan J."/>
            <person name="Lipzen A."/>
            <person name="Riley R."/>
            <person name="Andreopoulos W."/>
            <person name="He G."/>
            <person name="Johnson J."/>
            <person name="Barry K.W."/>
            <person name="Grigoriev I.V."/>
            <person name="Nagy L."/>
            <person name="Hibbett D."/>
            <person name="Henrissat B."/>
            <person name="Matheny P.B."/>
            <person name="Labbe J."/>
            <person name="Martin F."/>
        </authorList>
    </citation>
    <scope>NUCLEOTIDE SEQUENCE</scope>
    <source>
        <strain evidence="1">HHB10654</strain>
    </source>
</reference>
<protein>
    <submittedName>
        <fullName evidence="1">Uncharacterized protein</fullName>
    </submittedName>
</protein>
<proteinExistence type="predicted"/>
<keyword evidence="2" id="KW-1185">Reference proteome</keyword>
<name>A0ACB8SSB5_9AGAM</name>
<sequence>MSSCAVCSESGLFKAPTALPCGHIYCHNCIAKATHSSTSLSTTVCPICRAPFTIDHVAAVDVDTVPQLLQHYFLPPRRDFFDAPALPPSRPHFPFNSSLPLSPPQTLSLKAALTQANSHALRKICLAWRQRANAPVPASVELTDLIRVAQEQERTRQEEREEFFRRCEILLKQFSASHAQLSWCVL</sequence>
<accession>A0ACB8SSB5</accession>
<evidence type="ECO:0000313" key="2">
    <source>
        <dbReference type="Proteomes" id="UP000814140"/>
    </source>
</evidence>